<dbReference type="GO" id="GO:0046390">
    <property type="term" value="P:ribose phosphate biosynthetic process"/>
    <property type="evidence" value="ECO:0007669"/>
    <property type="project" value="TreeGrafter"/>
</dbReference>
<dbReference type="InterPro" id="IPR013078">
    <property type="entry name" value="His_Pase_superF_clade-1"/>
</dbReference>
<dbReference type="STRING" id="1231657.A0A1Y1ZKI2"/>
<sequence length="232" mass="26634">MSDLDATTPRVFLARHGETEWTKNGRYTGATELELTPYGIKQVKSTAVQLVGAKKLIDPARVVRIFVSPRKRARQTFEQLFDSSKIALDDERVKLTEDITEWNYGDYEGLKTAEIRAKRKEKGRDVEKEWDIWRDGCEGGESSQQIAERLDRVISEIRNIQRPYMNGEKPADVVLVAHGHILRCFFKRWLRYPMEMPLTMMLSPGAIGILGYKNHNIEEPGFFVGMSLPSDE</sequence>
<feature type="binding site" evidence="2">
    <location>
        <begin position="28"/>
        <end position="29"/>
    </location>
    <ligand>
        <name>substrate</name>
    </ligand>
</feature>
<accession>A0A1Y1ZKI2</accession>
<dbReference type="SUPFAM" id="SSF53254">
    <property type="entry name" value="Phosphoglycerate mutase-like"/>
    <property type="match status" value="1"/>
</dbReference>
<feature type="binding site" evidence="2">
    <location>
        <position position="72"/>
    </location>
    <ligand>
        <name>substrate</name>
    </ligand>
</feature>
<dbReference type="InterPro" id="IPR050275">
    <property type="entry name" value="PGM_Phosphatase"/>
</dbReference>
<dbReference type="PANTHER" id="PTHR48100">
    <property type="entry name" value="BROAD-SPECIFICITY PHOSPHATASE YOR283W-RELATED"/>
    <property type="match status" value="1"/>
</dbReference>
<reference evidence="3 4" key="1">
    <citation type="submission" date="2016-07" db="EMBL/GenBank/DDBJ databases">
        <title>Pervasive Adenine N6-methylation of Active Genes in Fungi.</title>
        <authorList>
            <consortium name="DOE Joint Genome Institute"/>
            <person name="Mondo S.J."/>
            <person name="Dannebaum R.O."/>
            <person name="Kuo R.C."/>
            <person name="Labutti K."/>
            <person name="Haridas S."/>
            <person name="Kuo A."/>
            <person name="Salamov A."/>
            <person name="Ahrendt S.R."/>
            <person name="Lipzen A."/>
            <person name="Sullivan W."/>
            <person name="Andreopoulos W.B."/>
            <person name="Clum A."/>
            <person name="Lindquist E."/>
            <person name="Daum C."/>
            <person name="Ramamoorthy G.K."/>
            <person name="Gryganskyi A."/>
            <person name="Culley D."/>
            <person name="Magnuson J.K."/>
            <person name="James T.Y."/>
            <person name="O'Malley M.A."/>
            <person name="Stajich J.E."/>
            <person name="Spatafora J.W."/>
            <person name="Visel A."/>
            <person name="Grigoriev I.V."/>
        </authorList>
    </citation>
    <scope>NUCLEOTIDE SEQUENCE [LARGE SCALE GENOMIC DNA]</scope>
    <source>
        <strain evidence="3 4">CBS 115471</strain>
    </source>
</reference>
<evidence type="ECO:0000313" key="4">
    <source>
        <dbReference type="Proteomes" id="UP000193144"/>
    </source>
</evidence>
<dbReference type="InterPro" id="IPR029033">
    <property type="entry name" value="His_PPase_superfam"/>
</dbReference>
<dbReference type="CDD" id="cd07067">
    <property type="entry name" value="HP_PGM_like"/>
    <property type="match status" value="1"/>
</dbReference>
<organism evidence="3 4">
    <name type="scientific">Clohesyomyces aquaticus</name>
    <dbReference type="NCBI Taxonomy" id="1231657"/>
    <lineage>
        <taxon>Eukaryota</taxon>
        <taxon>Fungi</taxon>
        <taxon>Dikarya</taxon>
        <taxon>Ascomycota</taxon>
        <taxon>Pezizomycotina</taxon>
        <taxon>Dothideomycetes</taxon>
        <taxon>Pleosporomycetidae</taxon>
        <taxon>Pleosporales</taxon>
        <taxon>Lindgomycetaceae</taxon>
        <taxon>Clohesyomyces</taxon>
    </lineage>
</organism>
<feature type="active site" description="Tele-phosphohistidine intermediate" evidence="1">
    <location>
        <position position="16"/>
    </location>
</feature>
<dbReference type="OrthoDB" id="4818801at2759"/>
<name>A0A1Y1ZKI2_9PLEO</name>
<evidence type="ECO:0000256" key="2">
    <source>
        <dbReference type="PIRSR" id="PIRSR613078-2"/>
    </source>
</evidence>
<feature type="active site" description="Proton donor/acceptor" evidence="1">
    <location>
        <position position="101"/>
    </location>
</feature>
<dbReference type="Proteomes" id="UP000193144">
    <property type="component" value="Unassembled WGS sequence"/>
</dbReference>
<dbReference type="PANTHER" id="PTHR48100:SF15">
    <property type="entry name" value="SEDOHEPTULOSE 1,7-BISPHOSPHATASE"/>
    <property type="match status" value="1"/>
</dbReference>
<comment type="caution">
    <text evidence="3">The sequence shown here is derived from an EMBL/GenBank/DDBJ whole genome shotgun (WGS) entry which is preliminary data.</text>
</comment>
<feature type="binding site" evidence="2">
    <location>
        <begin position="101"/>
        <end position="104"/>
    </location>
    <ligand>
        <name>substrate</name>
    </ligand>
</feature>
<gene>
    <name evidence="3" type="ORF">BCR34DRAFT_485815</name>
</gene>
<dbReference type="Gene3D" id="3.40.50.1240">
    <property type="entry name" value="Phosphoglycerate mutase-like"/>
    <property type="match status" value="1"/>
</dbReference>
<dbReference type="Pfam" id="PF00300">
    <property type="entry name" value="His_Phos_1"/>
    <property type="match status" value="1"/>
</dbReference>
<evidence type="ECO:0000256" key="1">
    <source>
        <dbReference type="PIRSR" id="PIRSR613078-1"/>
    </source>
</evidence>
<dbReference type="AlphaFoldDB" id="A0A1Y1ZKI2"/>
<proteinExistence type="predicted"/>
<dbReference type="GO" id="GO:0050278">
    <property type="term" value="F:sedoheptulose-bisphosphatase activity"/>
    <property type="evidence" value="ECO:0007669"/>
    <property type="project" value="TreeGrafter"/>
</dbReference>
<protein>
    <submittedName>
        <fullName evidence="3">Putative phosphoglycerate mutase</fullName>
    </submittedName>
</protein>
<dbReference type="SMART" id="SM00855">
    <property type="entry name" value="PGAM"/>
    <property type="match status" value="1"/>
</dbReference>
<dbReference type="EMBL" id="MCFA01000074">
    <property type="protein sequence ID" value="ORY10335.1"/>
    <property type="molecule type" value="Genomic_DNA"/>
</dbReference>
<evidence type="ECO:0000313" key="3">
    <source>
        <dbReference type="EMBL" id="ORY10335.1"/>
    </source>
</evidence>
<keyword evidence="4" id="KW-1185">Reference proteome</keyword>